<dbReference type="Pfam" id="PF17827">
    <property type="entry name" value="PrmC_N"/>
    <property type="match status" value="1"/>
</dbReference>
<dbReference type="HAMAP" id="MF_02126">
    <property type="entry name" value="RF_methyltr_PrmC"/>
    <property type="match status" value="1"/>
</dbReference>
<dbReference type="GO" id="GO:0032259">
    <property type="term" value="P:methylation"/>
    <property type="evidence" value="ECO:0007669"/>
    <property type="project" value="UniProtKB-KW"/>
</dbReference>
<evidence type="ECO:0000256" key="4">
    <source>
        <dbReference type="ARBA" id="ARBA00048391"/>
    </source>
</evidence>
<name>A0ABX8WRS8_9GAMM</name>
<feature type="domain" description="Methyltransferase small" evidence="6">
    <location>
        <begin position="105"/>
        <end position="192"/>
    </location>
</feature>
<comment type="function">
    <text evidence="5">Methylates the class 1 translation termination release factors RF1/PrfA and RF2/PrfB on the glutamine residue of the universally conserved GGQ motif.</text>
</comment>
<evidence type="ECO:0000259" key="7">
    <source>
        <dbReference type="Pfam" id="PF17827"/>
    </source>
</evidence>
<protein>
    <recommendedName>
        <fullName evidence="5">Release factor glutamine methyltransferase</fullName>
        <shortName evidence="5">RF MTase</shortName>
        <ecNumber evidence="5">2.1.1.297</ecNumber>
    </recommendedName>
    <alternativeName>
        <fullName evidence="5">N5-glutamine methyltransferase PrmC</fullName>
    </alternativeName>
    <alternativeName>
        <fullName evidence="5">Protein-(glutamine-N5) MTase PrmC</fullName>
    </alternativeName>
    <alternativeName>
        <fullName evidence="5">Protein-glutamine N-methyltransferase PrmC</fullName>
    </alternativeName>
</protein>
<dbReference type="InterPro" id="IPR004556">
    <property type="entry name" value="HemK-like"/>
</dbReference>
<feature type="domain" description="Release factor glutamine methyltransferase N-terminal" evidence="7">
    <location>
        <begin position="9"/>
        <end position="74"/>
    </location>
</feature>
<evidence type="ECO:0000256" key="5">
    <source>
        <dbReference type="HAMAP-Rule" id="MF_02126"/>
    </source>
</evidence>
<keyword evidence="3 5" id="KW-0949">S-adenosyl-L-methionine</keyword>
<feature type="binding site" evidence="5">
    <location>
        <begin position="119"/>
        <end position="123"/>
    </location>
    <ligand>
        <name>S-adenosyl-L-methionine</name>
        <dbReference type="ChEBI" id="CHEBI:59789"/>
    </ligand>
</feature>
<dbReference type="Gene3D" id="1.10.8.10">
    <property type="entry name" value="DNA helicase RuvA subunit, C-terminal domain"/>
    <property type="match status" value="1"/>
</dbReference>
<keyword evidence="9" id="KW-1185">Reference proteome</keyword>
<evidence type="ECO:0000256" key="2">
    <source>
        <dbReference type="ARBA" id="ARBA00022679"/>
    </source>
</evidence>
<keyword evidence="1 5" id="KW-0489">Methyltransferase</keyword>
<dbReference type="GO" id="GO:0102559">
    <property type="term" value="F:peptide chain release factor N(5)-glutamine methyltransferase activity"/>
    <property type="evidence" value="ECO:0007669"/>
    <property type="project" value="UniProtKB-EC"/>
</dbReference>
<dbReference type="Gene3D" id="3.40.50.150">
    <property type="entry name" value="Vaccinia Virus protein VP39"/>
    <property type="match status" value="1"/>
</dbReference>
<feature type="binding site" evidence="5">
    <location>
        <begin position="185"/>
        <end position="188"/>
    </location>
    <ligand>
        <name>substrate</name>
    </ligand>
</feature>
<dbReference type="InterPro" id="IPR002052">
    <property type="entry name" value="DNA_methylase_N6_adenine_CS"/>
</dbReference>
<dbReference type="EC" id="2.1.1.297" evidence="5"/>
<evidence type="ECO:0000313" key="8">
    <source>
        <dbReference type="EMBL" id="QYR53514.1"/>
    </source>
</evidence>
<comment type="catalytic activity">
    <reaction evidence="4 5">
        <text>L-glutaminyl-[peptide chain release factor] + S-adenosyl-L-methionine = N(5)-methyl-L-glutaminyl-[peptide chain release factor] + S-adenosyl-L-homocysteine + H(+)</text>
        <dbReference type="Rhea" id="RHEA:42896"/>
        <dbReference type="Rhea" id="RHEA-COMP:10271"/>
        <dbReference type="Rhea" id="RHEA-COMP:10272"/>
        <dbReference type="ChEBI" id="CHEBI:15378"/>
        <dbReference type="ChEBI" id="CHEBI:30011"/>
        <dbReference type="ChEBI" id="CHEBI:57856"/>
        <dbReference type="ChEBI" id="CHEBI:59789"/>
        <dbReference type="ChEBI" id="CHEBI:61891"/>
        <dbReference type="EC" id="2.1.1.297"/>
    </reaction>
</comment>
<dbReference type="EMBL" id="CP080544">
    <property type="protein sequence ID" value="QYR53514.1"/>
    <property type="molecule type" value="Genomic_DNA"/>
</dbReference>
<keyword evidence="2 5" id="KW-0808">Transferase</keyword>
<feature type="binding site" evidence="5">
    <location>
        <position position="142"/>
    </location>
    <ligand>
        <name>S-adenosyl-L-methionine</name>
        <dbReference type="ChEBI" id="CHEBI:59789"/>
    </ligand>
</feature>
<dbReference type="PANTHER" id="PTHR18895">
    <property type="entry name" value="HEMK METHYLTRANSFERASE"/>
    <property type="match status" value="1"/>
</dbReference>
<proteinExistence type="inferred from homology"/>
<evidence type="ECO:0000313" key="9">
    <source>
        <dbReference type="Proteomes" id="UP000824755"/>
    </source>
</evidence>
<gene>
    <name evidence="5 8" type="primary">prmC</name>
    <name evidence="8" type="ORF">H8L67_03140</name>
</gene>
<dbReference type="PANTHER" id="PTHR18895:SF74">
    <property type="entry name" value="MTRF1L RELEASE FACTOR GLUTAMINE METHYLTRANSFERASE"/>
    <property type="match status" value="1"/>
</dbReference>
<organism evidence="8 9">
    <name type="scientific">Lysobacter soyae</name>
    <dbReference type="NCBI Taxonomy" id="2764185"/>
    <lineage>
        <taxon>Bacteria</taxon>
        <taxon>Pseudomonadati</taxon>
        <taxon>Pseudomonadota</taxon>
        <taxon>Gammaproteobacteria</taxon>
        <taxon>Lysobacterales</taxon>
        <taxon>Lysobacteraceae</taxon>
        <taxon>Lysobacter</taxon>
    </lineage>
</organism>
<sequence length="280" mass="30668">MSHSKARTLRETLREASMRIPETEARHLLRWALDVSDTWMFLHADAPMPDAGAQKFASAIERRERGEPVAYIEGRRGFWTLDLEVSPATLIPRVETERLVEAALVVLPENSALEVLDLGTGSGAIALALATERPMAHVIGVDLSEAALAVAERNRQHCGADNAEFIQSAWYAQLGARKFHCIVSNPPYIPEGDAHLAQGDLRFEPRSALSSGDDGLDDIRLIVTGATSRLHPGSALLIEHGFDQATSVRTLLETAGFERVETLQDLESRDRVSLGFQRGA</sequence>
<evidence type="ECO:0000256" key="3">
    <source>
        <dbReference type="ARBA" id="ARBA00022691"/>
    </source>
</evidence>
<dbReference type="CDD" id="cd02440">
    <property type="entry name" value="AdoMet_MTases"/>
    <property type="match status" value="1"/>
</dbReference>
<dbReference type="InterPro" id="IPR019874">
    <property type="entry name" value="RF_methyltr_PrmC"/>
</dbReference>
<dbReference type="NCBIfam" id="TIGR00536">
    <property type="entry name" value="hemK_fam"/>
    <property type="match status" value="1"/>
</dbReference>
<dbReference type="NCBIfam" id="TIGR03534">
    <property type="entry name" value="RF_mod_PrmC"/>
    <property type="match status" value="1"/>
</dbReference>
<dbReference type="InterPro" id="IPR007848">
    <property type="entry name" value="Small_mtfrase_dom"/>
</dbReference>
<dbReference type="InterPro" id="IPR050320">
    <property type="entry name" value="N5-glutamine_MTase"/>
</dbReference>
<dbReference type="SUPFAM" id="SSF53335">
    <property type="entry name" value="S-adenosyl-L-methionine-dependent methyltransferases"/>
    <property type="match status" value="1"/>
</dbReference>
<dbReference type="RefSeq" id="WP_220380330.1">
    <property type="nucleotide sequence ID" value="NZ_CP080544.1"/>
</dbReference>
<dbReference type="Proteomes" id="UP000824755">
    <property type="component" value="Chromosome"/>
</dbReference>
<accession>A0ABX8WRS8</accession>
<dbReference type="Pfam" id="PF05175">
    <property type="entry name" value="MTS"/>
    <property type="match status" value="1"/>
</dbReference>
<comment type="similarity">
    <text evidence="5">Belongs to the protein N5-glutamine methyltransferase family. PrmC subfamily.</text>
</comment>
<dbReference type="InterPro" id="IPR029063">
    <property type="entry name" value="SAM-dependent_MTases_sf"/>
</dbReference>
<feature type="binding site" evidence="5">
    <location>
        <position position="185"/>
    </location>
    <ligand>
        <name>S-adenosyl-L-methionine</name>
        <dbReference type="ChEBI" id="CHEBI:59789"/>
    </ligand>
</feature>
<dbReference type="InterPro" id="IPR040758">
    <property type="entry name" value="PrmC_N"/>
</dbReference>
<evidence type="ECO:0000259" key="6">
    <source>
        <dbReference type="Pfam" id="PF05175"/>
    </source>
</evidence>
<reference evidence="8 9" key="1">
    <citation type="submission" date="2021-08" db="EMBL/GenBank/DDBJ databases">
        <title>Lysobacter sp. strain CJ11 Genome sequencing and assembly.</title>
        <authorList>
            <person name="Kim I."/>
        </authorList>
    </citation>
    <scope>NUCLEOTIDE SEQUENCE [LARGE SCALE GENOMIC DNA]</scope>
    <source>
        <strain evidence="8 9">CJ11</strain>
    </source>
</reference>
<feature type="binding site" evidence="5">
    <location>
        <position position="170"/>
    </location>
    <ligand>
        <name>S-adenosyl-L-methionine</name>
        <dbReference type="ChEBI" id="CHEBI:59789"/>
    </ligand>
</feature>
<dbReference type="PROSITE" id="PS00092">
    <property type="entry name" value="N6_MTASE"/>
    <property type="match status" value="1"/>
</dbReference>
<evidence type="ECO:0000256" key="1">
    <source>
        <dbReference type="ARBA" id="ARBA00022603"/>
    </source>
</evidence>